<evidence type="ECO:0000313" key="3">
    <source>
        <dbReference type="Proteomes" id="UP001265746"/>
    </source>
</evidence>
<comment type="caution">
    <text evidence="2">The sequence shown here is derived from an EMBL/GenBank/DDBJ whole genome shotgun (WGS) entry which is preliminary data.</text>
</comment>
<name>A0AAD9SS89_PHOAM</name>
<keyword evidence="1" id="KW-0472">Membrane</keyword>
<reference evidence="2" key="1">
    <citation type="submission" date="2023-06" db="EMBL/GenBank/DDBJ databases">
        <authorList>
            <person name="Noh H."/>
        </authorList>
    </citation>
    <scope>NUCLEOTIDE SEQUENCE</scope>
    <source>
        <strain evidence="2">DUCC20226</strain>
    </source>
</reference>
<evidence type="ECO:0000256" key="1">
    <source>
        <dbReference type="SAM" id="Phobius"/>
    </source>
</evidence>
<keyword evidence="1" id="KW-1133">Transmembrane helix</keyword>
<organism evidence="2 3">
    <name type="scientific">Phomopsis amygdali</name>
    <name type="common">Fusicoccum amygdali</name>
    <dbReference type="NCBI Taxonomy" id="1214568"/>
    <lineage>
        <taxon>Eukaryota</taxon>
        <taxon>Fungi</taxon>
        <taxon>Dikarya</taxon>
        <taxon>Ascomycota</taxon>
        <taxon>Pezizomycotina</taxon>
        <taxon>Sordariomycetes</taxon>
        <taxon>Sordariomycetidae</taxon>
        <taxon>Diaporthales</taxon>
        <taxon>Diaporthaceae</taxon>
        <taxon>Diaporthe</taxon>
    </lineage>
</organism>
<proteinExistence type="predicted"/>
<accession>A0AAD9SS89</accession>
<feature type="transmembrane region" description="Helical" evidence="1">
    <location>
        <begin position="83"/>
        <end position="102"/>
    </location>
</feature>
<sequence length="128" mass="14435">MREEPLPQVLRPRRQALGETFGLDDPQATDEAAEFMPDIDFAPHPHAQPPFMLDIGSTYHLHIAAVEFRRQARLRELARQRETLVLAAMGLPLLAMLLKLLWSSFTGSRWWAGDAGTPAWQGFVGGDW</sequence>
<protein>
    <submittedName>
        <fullName evidence="2">Uncharacterized protein</fullName>
    </submittedName>
</protein>
<evidence type="ECO:0000313" key="2">
    <source>
        <dbReference type="EMBL" id="KAK2615460.1"/>
    </source>
</evidence>
<keyword evidence="3" id="KW-1185">Reference proteome</keyword>
<dbReference type="AlphaFoldDB" id="A0AAD9SS89"/>
<dbReference type="EMBL" id="JAUJFL010000001">
    <property type="protein sequence ID" value="KAK2615460.1"/>
    <property type="molecule type" value="Genomic_DNA"/>
</dbReference>
<keyword evidence="1" id="KW-0812">Transmembrane</keyword>
<gene>
    <name evidence="2" type="ORF">N8I77_002211</name>
</gene>
<dbReference type="Proteomes" id="UP001265746">
    <property type="component" value="Unassembled WGS sequence"/>
</dbReference>